<protein>
    <submittedName>
        <fullName evidence="1">13073_t:CDS:1</fullName>
    </submittedName>
</protein>
<dbReference type="PANTHER" id="PTHR35567">
    <property type="entry name" value="MALATE DEHYDROGENASE (AFU_ORTHOLOGUE AFUA_2G13800)"/>
    <property type="match status" value="1"/>
</dbReference>
<evidence type="ECO:0000313" key="1">
    <source>
        <dbReference type="EMBL" id="CAI2178648.1"/>
    </source>
</evidence>
<dbReference type="OrthoDB" id="1859733at2759"/>
<accession>A0A9W4WX25</accession>
<dbReference type="Proteomes" id="UP001153678">
    <property type="component" value="Unassembled WGS sequence"/>
</dbReference>
<dbReference type="PANTHER" id="PTHR35567:SF1">
    <property type="entry name" value="CONSERVED FUNGAL PROTEIN (AFU_ORTHOLOGUE AFUA_1G14230)"/>
    <property type="match status" value="1"/>
</dbReference>
<keyword evidence="2" id="KW-1185">Reference proteome</keyword>
<proteinExistence type="predicted"/>
<comment type="caution">
    <text evidence="1">The sequence shown here is derived from an EMBL/GenBank/DDBJ whole genome shotgun (WGS) entry which is preliminary data.</text>
</comment>
<dbReference type="AlphaFoldDB" id="A0A9W4WX25"/>
<gene>
    <name evidence="1" type="ORF">FWILDA_LOCUS8691</name>
</gene>
<dbReference type="Pfam" id="PF11937">
    <property type="entry name" value="DUF3455"/>
    <property type="match status" value="1"/>
</dbReference>
<evidence type="ECO:0000313" key="2">
    <source>
        <dbReference type="Proteomes" id="UP001153678"/>
    </source>
</evidence>
<name>A0A9W4WX25_9GLOM</name>
<reference evidence="1" key="1">
    <citation type="submission" date="2022-08" db="EMBL/GenBank/DDBJ databases">
        <authorList>
            <person name="Kallberg Y."/>
            <person name="Tangrot J."/>
            <person name="Rosling A."/>
        </authorList>
    </citation>
    <scope>NUCLEOTIDE SEQUENCE</scope>
    <source>
        <strain evidence="1">Wild A</strain>
    </source>
</reference>
<dbReference type="InterPro" id="IPR021851">
    <property type="entry name" value="DUF3455"/>
</dbReference>
<dbReference type="EMBL" id="CAMKVN010001896">
    <property type="protein sequence ID" value="CAI2178648.1"/>
    <property type="molecule type" value="Genomic_DNA"/>
</dbReference>
<sequence length="174" mass="19451">MSHNVEQPNNPRIPSAIQVPEGNEFKFLLYALGLNVYVCNTTTPEWVFTRAIDTTLINDITKKEMFITKYEVAEHFFLDKPVNGGSAIWKSLVPGDTSFVITVLAADTLSPDGTDNIDWLLLNVTATGGHGAFADNTYILRVNTQKGIPPPASECETDGDEIRSDFLVEYWFYR</sequence>
<organism evidence="1 2">
    <name type="scientific">Funneliformis geosporum</name>
    <dbReference type="NCBI Taxonomy" id="1117311"/>
    <lineage>
        <taxon>Eukaryota</taxon>
        <taxon>Fungi</taxon>
        <taxon>Fungi incertae sedis</taxon>
        <taxon>Mucoromycota</taxon>
        <taxon>Glomeromycotina</taxon>
        <taxon>Glomeromycetes</taxon>
        <taxon>Glomerales</taxon>
        <taxon>Glomeraceae</taxon>
        <taxon>Funneliformis</taxon>
    </lineage>
</organism>